<reference evidence="1" key="1">
    <citation type="submission" date="2022-06" db="EMBL/GenBank/DDBJ databases">
        <title>Uncovering the hologenomic basis of an extraordinary plant invasion.</title>
        <authorList>
            <person name="Bieker V.C."/>
            <person name="Martin M.D."/>
            <person name="Gilbert T."/>
            <person name="Hodgins K."/>
            <person name="Battlay P."/>
            <person name="Petersen B."/>
            <person name="Wilson J."/>
        </authorList>
    </citation>
    <scope>NUCLEOTIDE SEQUENCE</scope>
    <source>
        <strain evidence="1">AA19_3_7</strain>
        <tissue evidence="1">Leaf</tissue>
    </source>
</reference>
<comment type="caution">
    <text evidence="1">The sequence shown here is derived from an EMBL/GenBank/DDBJ whole genome shotgun (WGS) entry which is preliminary data.</text>
</comment>
<sequence length="45" mass="5378">MELNMQKRMGCSSLKLLPKQLTTSISYLRKLQRGYHDLLLRHDNF</sequence>
<organism evidence="1 2">
    <name type="scientific">Ambrosia artemisiifolia</name>
    <name type="common">Common ragweed</name>
    <dbReference type="NCBI Taxonomy" id="4212"/>
    <lineage>
        <taxon>Eukaryota</taxon>
        <taxon>Viridiplantae</taxon>
        <taxon>Streptophyta</taxon>
        <taxon>Embryophyta</taxon>
        <taxon>Tracheophyta</taxon>
        <taxon>Spermatophyta</taxon>
        <taxon>Magnoliopsida</taxon>
        <taxon>eudicotyledons</taxon>
        <taxon>Gunneridae</taxon>
        <taxon>Pentapetalae</taxon>
        <taxon>asterids</taxon>
        <taxon>campanulids</taxon>
        <taxon>Asterales</taxon>
        <taxon>Asteraceae</taxon>
        <taxon>Asteroideae</taxon>
        <taxon>Heliantheae alliance</taxon>
        <taxon>Heliantheae</taxon>
        <taxon>Ambrosia</taxon>
    </lineage>
</organism>
<keyword evidence="2" id="KW-1185">Reference proteome</keyword>
<accession>A0AAD5CYW2</accession>
<evidence type="ECO:0000313" key="1">
    <source>
        <dbReference type="EMBL" id="KAI7750437.1"/>
    </source>
</evidence>
<dbReference type="AlphaFoldDB" id="A0AAD5CYW2"/>
<dbReference type="EMBL" id="JAMZMK010006154">
    <property type="protein sequence ID" value="KAI7750437.1"/>
    <property type="molecule type" value="Genomic_DNA"/>
</dbReference>
<name>A0AAD5CYW2_AMBAR</name>
<gene>
    <name evidence="1" type="ORF">M8C21_030003</name>
</gene>
<dbReference type="Proteomes" id="UP001206925">
    <property type="component" value="Unassembled WGS sequence"/>
</dbReference>
<protein>
    <submittedName>
        <fullName evidence="1">Uncharacterized protein</fullName>
    </submittedName>
</protein>
<evidence type="ECO:0000313" key="2">
    <source>
        <dbReference type="Proteomes" id="UP001206925"/>
    </source>
</evidence>
<proteinExistence type="predicted"/>